<keyword evidence="1" id="KW-1133">Transmembrane helix</keyword>
<dbReference type="STRING" id="983964.A0A2T4ARZ3"/>
<evidence type="ECO:0000313" key="2">
    <source>
        <dbReference type="EMBL" id="PTB59826.1"/>
    </source>
</evidence>
<keyword evidence="1" id="KW-0812">Transmembrane</keyword>
<feature type="transmembrane region" description="Helical" evidence="1">
    <location>
        <begin position="16"/>
        <end position="40"/>
    </location>
</feature>
<dbReference type="AlphaFoldDB" id="A0A2T4ARZ3"/>
<keyword evidence="3" id="KW-1185">Reference proteome</keyword>
<dbReference type="RefSeq" id="XP_024779503.1">
    <property type="nucleotide sequence ID" value="XM_024915711.1"/>
</dbReference>
<proteinExistence type="predicted"/>
<dbReference type="EMBL" id="KZ679676">
    <property type="protein sequence ID" value="PTB59826.1"/>
    <property type="molecule type" value="Genomic_DNA"/>
</dbReference>
<protein>
    <submittedName>
        <fullName evidence="2">Uncharacterized protein</fullName>
    </submittedName>
</protein>
<organism evidence="2 3">
    <name type="scientific">Trichoderma harzianum CBS 226.95</name>
    <dbReference type="NCBI Taxonomy" id="983964"/>
    <lineage>
        <taxon>Eukaryota</taxon>
        <taxon>Fungi</taxon>
        <taxon>Dikarya</taxon>
        <taxon>Ascomycota</taxon>
        <taxon>Pezizomycotina</taxon>
        <taxon>Sordariomycetes</taxon>
        <taxon>Hypocreomycetidae</taxon>
        <taxon>Hypocreales</taxon>
        <taxon>Hypocreaceae</taxon>
        <taxon>Trichoderma</taxon>
    </lineage>
</organism>
<accession>A0A2T4ARZ3</accession>
<dbReference type="Proteomes" id="UP000241690">
    <property type="component" value="Unassembled WGS sequence"/>
</dbReference>
<evidence type="ECO:0000313" key="3">
    <source>
        <dbReference type="Proteomes" id="UP000241690"/>
    </source>
</evidence>
<reference evidence="2 3" key="1">
    <citation type="submission" date="2016-07" db="EMBL/GenBank/DDBJ databases">
        <title>Multiple horizontal gene transfer events from other fungi enriched the ability of initially mycotrophic Trichoderma (Ascomycota) to feed on dead plant biomass.</title>
        <authorList>
            <consortium name="DOE Joint Genome Institute"/>
            <person name="Aerts A."/>
            <person name="Atanasova L."/>
            <person name="Chenthamara K."/>
            <person name="Zhang J."/>
            <person name="Grujic M."/>
            <person name="Henrissat B."/>
            <person name="Kuo A."/>
            <person name="Salamov A."/>
            <person name="Lipzen A."/>
            <person name="Labutti K."/>
            <person name="Barry K."/>
            <person name="Miao Y."/>
            <person name="Rahimi M.J."/>
            <person name="Shen Q."/>
            <person name="Grigoriev I.V."/>
            <person name="Kubicek C.P."/>
            <person name="Druzhinina I.S."/>
        </authorList>
    </citation>
    <scope>NUCLEOTIDE SEQUENCE [LARGE SCALE GENOMIC DNA]</scope>
    <source>
        <strain evidence="2 3">CBS 226.95</strain>
    </source>
</reference>
<name>A0A2T4ARZ3_TRIHA</name>
<sequence>MEWKDGPLGYYKSESVIGWVASFFTVAGVIYGVWAAQWVLRLRRSTAHLGSVCQDEEEMGCFVADIPGERRRLWPFFIGKTPKPRLPTVSSIMRAGDYGVFTSAMFEWVPYNRRHVTWRPLYEAFFEECIWAQEWPVKSCTPQWNLEGLDLRSIRYVTQILDAAKEKVWSKMYRPKFQCIAHIQFRLFSFLSAVGLSKLYPHRITLKEDEVQTIDRHLLYYPWTLIKNGKGYTNRIGSFKPVGPILISSHIELETLEINGATRHFPEIRANEFEPVRIHAGKPCIEVSEEEISALSIGLGLELEETEHFLPHGIGAFGTLLSSEADDCWTKLKLTYHRRQLTQLIAGGGYSMLFAKHMACGCLPFAFRGDEVQTIFITEDVLACLREGSSIHDNPPKPIPNETYIHRLPGHLKINYYYGKGTVSDSDTGDIQIHSWTLEETSLERKVAGSWCEAVTRIAFGGLVPMATSPLIRAVAFTVGQAPQATDTDWEKLIELFNMLMNKVMEQWDKTIKGDVPLFGSKQRRLHQLMQEQRSIDFSNLGLRTREIVIQLAKLTTLLESLLALGGAVYHWSVTTSDTRRKEVFDACVIRVRATYSNSLQRQKQQCTSSPCPTYLMPTPNVLAILEDAIEELDETRACSVETCADVAMCVIIVWTGLVKRVHWEKVEKLSGSGKGTDIISRDNVQTAASCQCGCTDGRGKNPQDSEANIYTPVRMESLPDVAVWE</sequence>
<dbReference type="GeneID" id="36624280"/>
<keyword evidence="1" id="KW-0472">Membrane</keyword>
<evidence type="ECO:0000256" key="1">
    <source>
        <dbReference type="SAM" id="Phobius"/>
    </source>
</evidence>
<gene>
    <name evidence="2" type="ORF">M431DRAFT_478838</name>
</gene>